<dbReference type="Pfam" id="PF16344">
    <property type="entry name" value="FecR_C"/>
    <property type="match status" value="1"/>
</dbReference>
<dbReference type="InterPro" id="IPR012373">
    <property type="entry name" value="Ferrdict_sens_TM"/>
</dbReference>
<name>A0AAE3MCN5_9BACT</name>
<feature type="domain" description="FecR protein" evidence="3">
    <location>
        <begin position="116"/>
        <end position="211"/>
    </location>
</feature>
<dbReference type="PANTHER" id="PTHR30273">
    <property type="entry name" value="PERIPLASMIC SIGNAL SENSOR AND SIGMA FACTOR ACTIVATOR FECR-RELATED"/>
    <property type="match status" value="1"/>
</dbReference>
<accession>A0AAE3MCN5</accession>
<keyword evidence="2" id="KW-1133">Transmembrane helix</keyword>
<dbReference type="EMBL" id="JAPDPI010000012">
    <property type="protein sequence ID" value="MCW3805503.1"/>
    <property type="molecule type" value="Genomic_DNA"/>
</dbReference>
<dbReference type="Gene3D" id="3.55.50.30">
    <property type="match status" value="1"/>
</dbReference>
<comment type="caution">
    <text evidence="5">The sequence shown here is derived from an EMBL/GenBank/DDBJ whole genome shotgun (WGS) entry which is preliminary data.</text>
</comment>
<reference evidence="5" key="1">
    <citation type="submission" date="2022-10" db="EMBL/GenBank/DDBJ databases">
        <authorList>
            <person name="Yu W.X."/>
        </authorList>
    </citation>
    <scope>NUCLEOTIDE SEQUENCE</scope>
    <source>
        <strain evidence="5">D04</strain>
    </source>
</reference>
<evidence type="ECO:0000256" key="2">
    <source>
        <dbReference type="SAM" id="Phobius"/>
    </source>
</evidence>
<organism evidence="5 6">
    <name type="scientific">Plebeiibacterium marinum</name>
    <dbReference type="NCBI Taxonomy" id="2992111"/>
    <lineage>
        <taxon>Bacteria</taxon>
        <taxon>Pseudomonadati</taxon>
        <taxon>Bacteroidota</taxon>
        <taxon>Bacteroidia</taxon>
        <taxon>Marinilabiliales</taxon>
        <taxon>Marinilabiliaceae</taxon>
        <taxon>Plebeiibacterium</taxon>
    </lineage>
</organism>
<gene>
    <name evidence="5" type="ORF">OM074_07670</name>
</gene>
<keyword evidence="2" id="KW-0812">Transmembrane</keyword>
<dbReference type="Pfam" id="PF04773">
    <property type="entry name" value="FecR"/>
    <property type="match status" value="1"/>
</dbReference>
<dbReference type="AlphaFoldDB" id="A0AAE3MCN5"/>
<protein>
    <submittedName>
        <fullName evidence="5">FecR domain-containing protein</fullName>
    </submittedName>
</protein>
<sequence length="326" mass="36361">MSPDNKIKEHIIDHLTGEQNPSDELNEWKNQSPENDKTLSDFQKIWRATDFVSNMQKFDSKHAWRKVGATILREQKRKTNFQKAIYAFSGMAASLILVFSLTIFNQPNINHQNPITLSTENGSKAEITLPDGTEVTLNSGSSISYLSNLSDGIRDVSFSGEAFFKVAKSKVPFVVQTASGMKLKVLGTQFNLSTYAENNHIETTLLEGKVELTSPNGNNLILEPGQMGSYNQSTQNLAYKIGTPSHEIGWLNNKIYLDNTSLESLTSLLERQFNVQILLVPTKLGTDIHYTGVLEEKTITDILDALTQLSDIKYKIKGTEIIISAK</sequence>
<keyword evidence="6" id="KW-1185">Reference proteome</keyword>
<evidence type="ECO:0000259" key="4">
    <source>
        <dbReference type="Pfam" id="PF16344"/>
    </source>
</evidence>
<dbReference type="Gene3D" id="2.60.120.1440">
    <property type="match status" value="1"/>
</dbReference>
<feature type="compositionally biased region" description="Polar residues" evidence="1">
    <location>
        <begin position="17"/>
        <end position="33"/>
    </location>
</feature>
<feature type="transmembrane region" description="Helical" evidence="2">
    <location>
        <begin position="84"/>
        <end position="104"/>
    </location>
</feature>
<feature type="domain" description="Protein FecR C-terminal" evidence="4">
    <location>
        <begin position="254"/>
        <end position="323"/>
    </location>
</feature>
<keyword evidence="2" id="KW-0472">Membrane</keyword>
<dbReference type="InterPro" id="IPR032508">
    <property type="entry name" value="FecR_C"/>
</dbReference>
<dbReference type="RefSeq" id="WP_301198874.1">
    <property type="nucleotide sequence ID" value="NZ_JAPDPI010000012.1"/>
</dbReference>
<proteinExistence type="predicted"/>
<dbReference type="InterPro" id="IPR006860">
    <property type="entry name" value="FecR"/>
</dbReference>
<evidence type="ECO:0000256" key="1">
    <source>
        <dbReference type="SAM" id="MobiDB-lite"/>
    </source>
</evidence>
<dbReference type="PANTHER" id="PTHR30273:SF2">
    <property type="entry name" value="PROTEIN FECR"/>
    <property type="match status" value="1"/>
</dbReference>
<evidence type="ECO:0000313" key="6">
    <source>
        <dbReference type="Proteomes" id="UP001207408"/>
    </source>
</evidence>
<dbReference type="Proteomes" id="UP001207408">
    <property type="component" value="Unassembled WGS sequence"/>
</dbReference>
<evidence type="ECO:0000313" key="5">
    <source>
        <dbReference type="EMBL" id="MCW3805503.1"/>
    </source>
</evidence>
<dbReference type="PIRSF" id="PIRSF018266">
    <property type="entry name" value="FecR"/>
    <property type="match status" value="1"/>
</dbReference>
<evidence type="ECO:0000259" key="3">
    <source>
        <dbReference type="Pfam" id="PF04773"/>
    </source>
</evidence>
<feature type="region of interest" description="Disordered" evidence="1">
    <location>
        <begin position="13"/>
        <end position="36"/>
    </location>
</feature>
<dbReference type="GO" id="GO:0016989">
    <property type="term" value="F:sigma factor antagonist activity"/>
    <property type="evidence" value="ECO:0007669"/>
    <property type="project" value="TreeGrafter"/>
</dbReference>